<dbReference type="FunFam" id="3.30.1490.20:FF:000003">
    <property type="entry name" value="acetyl-CoA carboxylase isoform X1"/>
    <property type="match status" value="1"/>
</dbReference>
<evidence type="ECO:0000256" key="11">
    <source>
        <dbReference type="ARBA" id="ARBA00033786"/>
    </source>
</evidence>
<dbReference type="PROSITE" id="PS50968">
    <property type="entry name" value="BIOTINYL_LIPOYL"/>
    <property type="match status" value="1"/>
</dbReference>
<dbReference type="InterPro" id="IPR011761">
    <property type="entry name" value="ATP-grasp"/>
</dbReference>
<dbReference type="Proteomes" id="UP000067111">
    <property type="component" value="Unassembled WGS sequence"/>
</dbReference>
<dbReference type="SUPFAM" id="SSF56059">
    <property type="entry name" value="Glutathione synthetase ATP-binding domain-like"/>
    <property type="match status" value="1"/>
</dbReference>
<dbReference type="PANTHER" id="PTHR18866">
    <property type="entry name" value="CARBOXYLASE:PYRUVATE/ACETYL-COA/PROPIONYL-COA CARBOXYLASE"/>
    <property type="match status" value="1"/>
</dbReference>
<dbReference type="FunFam" id="3.30.470.20:FF:000028">
    <property type="entry name" value="Methylcrotonoyl-CoA carboxylase subunit alpha, mitochondrial"/>
    <property type="match status" value="1"/>
</dbReference>
<sequence>MSKLTTVLVANRGEIACRVMRTAKAMGLTTVAVHSATDRDARHSREADICVDLGGSKATDSYLQIDKLIAAAQASGAQAIHPGYGFLSENAGFARAIEAAGLIFLGPPASAIDAMGSKSAAKALMETAGVPLVPGYHGEAQDLETFRSACERIGYPVLLKATAGGGGKGMKVVEDVSQLAEALASAQREALSSFGNGQMLVEKYLLKPRHVEIQVFADQQGHCLYLNERDCSIQRRHQKVVEEAPAPGLSVEQRKAMGEAAVRAAQAIGYVGAGTVEFLLDGRGEFFFMEMNTRLQVEHPVTEAITGLDLVAWQIRVAQGEPLPITQEQVPLIGHAIEVRLYAEDPANDFLPATGHLALYRESAPGTGRRVDSGVAQGDSVSPFYDPMLGKLIAWGEDREQARLRLLSMLDEFAVGGLKTNLGFLRRIIGHPAFAAAELDTGFIPRYQDELLPPPGALSDEFWQMAGSAFMQSLPTADGPWADTRGFRAGLPAEVSLHLSSGGQDRLVTLADSTSQWRDEQLLTEQHGVRRSHLAVRQGALLYLRWDGEMHAVSLFDPIAAVEANQSHQGGLTAPMNGSIVRVLVEVGQSVEAGAQLVVLEAMKMEHSIRAPQAGVVKALFCQEGEMVAEGSALVELETAD</sequence>
<comment type="caution">
    <text evidence="17">The sequence shown here is derived from an EMBL/GenBank/DDBJ whole genome shotgun (WGS) entry which is preliminary data.</text>
</comment>
<keyword evidence="10" id="KW-0092">Biotin</keyword>
<dbReference type="RefSeq" id="WP_060756729.1">
    <property type="nucleotide sequence ID" value="NZ_LRMR01000037.1"/>
</dbReference>
<evidence type="ECO:0000256" key="1">
    <source>
        <dbReference type="ARBA" id="ARBA00001953"/>
    </source>
</evidence>
<dbReference type="GO" id="GO:0046872">
    <property type="term" value="F:metal ion binding"/>
    <property type="evidence" value="ECO:0007669"/>
    <property type="project" value="InterPro"/>
</dbReference>
<evidence type="ECO:0000256" key="4">
    <source>
        <dbReference type="ARBA" id="ARBA00011750"/>
    </source>
</evidence>
<keyword evidence="9" id="KW-0809">Transit peptide</keyword>
<dbReference type="InterPro" id="IPR011053">
    <property type="entry name" value="Single_hybrid_motif"/>
</dbReference>
<reference evidence="18" key="1">
    <citation type="submission" date="2016-01" db="EMBL/GenBank/DDBJ databases">
        <authorList>
            <person name="Gamez R.M."/>
            <person name="Rodriguez F."/>
            <person name="Bernal J.F."/>
            <person name="Agarwala R."/>
            <person name="Landsman D."/>
            <person name="Marino-Ramirez L."/>
        </authorList>
    </citation>
    <scope>NUCLEOTIDE SEQUENCE [LARGE SCALE GENOMIC DNA]</scope>
    <source>
        <strain evidence="18">Ps006</strain>
    </source>
</reference>
<dbReference type="InterPro" id="IPR011054">
    <property type="entry name" value="Rudment_hybrid_motif"/>
</dbReference>
<dbReference type="InterPro" id="IPR005479">
    <property type="entry name" value="CPAse_ATP-bd"/>
</dbReference>
<evidence type="ECO:0000259" key="16">
    <source>
        <dbReference type="PROSITE" id="PS50979"/>
    </source>
</evidence>
<dbReference type="SUPFAM" id="SSF51246">
    <property type="entry name" value="Rudiment single hybrid motif"/>
    <property type="match status" value="1"/>
</dbReference>
<dbReference type="InterPro" id="IPR050856">
    <property type="entry name" value="Biotin_carboxylase_complex"/>
</dbReference>
<feature type="domain" description="Biotin carboxylation" evidence="16">
    <location>
        <begin position="3"/>
        <end position="449"/>
    </location>
</feature>
<dbReference type="InterPro" id="IPR000089">
    <property type="entry name" value="Biotin_lipoyl"/>
</dbReference>
<dbReference type="PROSITE" id="PS00867">
    <property type="entry name" value="CPSASE_2"/>
    <property type="match status" value="1"/>
</dbReference>
<dbReference type="Gene3D" id="3.30.700.40">
    <property type="match status" value="1"/>
</dbReference>
<keyword evidence="8 13" id="KW-0067">ATP-binding</keyword>
<protein>
    <recommendedName>
        <fullName evidence="5">Biotin carboxylase</fullName>
    </recommendedName>
    <alternativeName>
        <fullName evidence="11">Acetyl-coenzyme A carboxylase biotin carboxylase subunit A</fullName>
    </alternativeName>
</protein>
<feature type="domain" description="Lipoyl-binding" evidence="14">
    <location>
        <begin position="561"/>
        <end position="638"/>
    </location>
</feature>
<dbReference type="InterPro" id="IPR016185">
    <property type="entry name" value="PreATP-grasp_dom_sf"/>
</dbReference>
<dbReference type="FunFam" id="2.40.50.100:FF:000003">
    <property type="entry name" value="Acetyl-CoA carboxylase biotin carboxyl carrier protein"/>
    <property type="match status" value="1"/>
</dbReference>
<evidence type="ECO:0000259" key="15">
    <source>
        <dbReference type="PROSITE" id="PS50975"/>
    </source>
</evidence>
<dbReference type="CDD" id="cd06850">
    <property type="entry name" value="biotinyl_domain"/>
    <property type="match status" value="1"/>
</dbReference>
<dbReference type="PROSITE" id="PS50975">
    <property type="entry name" value="ATP_GRASP"/>
    <property type="match status" value="1"/>
</dbReference>
<evidence type="ECO:0000256" key="9">
    <source>
        <dbReference type="ARBA" id="ARBA00022946"/>
    </source>
</evidence>
<dbReference type="InterPro" id="IPR005482">
    <property type="entry name" value="Biotin_COase_C"/>
</dbReference>
<dbReference type="EMBL" id="LRMR01000037">
    <property type="protein sequence ID" value="KWU48090.1"/>
    <property type="molecule type" value="Genomic_DNA"/>
</dbReference>
<feature type="domain" description="ATP-grasp" evidence="15">
    <location>
        <begin position="122"/>
        <end position="319"/>
    </location>
</feature>
<dbReference type="OrthoDB" id="9763189at2"/>
<keyword evidence="6" id="KW-0436">Ligase</keyword>
<dbReference type="Gene3D" id="3.30.470.20">
    <property type="entry name" value="ATP-grasp fold, B domain"/>
    <property type="match status" value="1"/>
</dbReference>
<dbReference type="Pfam" id="PF02785">
    <property type="entry name" value="Biotin_carb_C"/>
    <property type="match status" value="1"/>
</dbReference>
<keyword evidence="7 13" id="KW-0547">Nucleotide-binding</keyword>
<dbReference type="AlphaFoldDB" id="A0A109FNX5"/>
<evidence type="ECO:0000256" key="2">
    <source>
        <dbReference type="ARBA" id="ARBA00003761"/>
    </source>
</evidence>
<name>A0A109FNX5_9PSED</name>
<dbReference type="SUPFAM" id="SSF51230">
    <property type="entry name" value="Single hybrid motif"/>
    <property type="match status" value="1"/>
</dbReference>
<evidence type="ECO:0000256" key="6">
    <source>
        <dbReference type="ARBA" id="ARBA00022598"/>
    </source>
</evidence>
<dbReference type="PANTHER" id="PTHR18866:SF33">
    <property type="entry name" value="METHYLCROTONOYL-COA CARBOXYLASE SUBUNIT ALPHA, MITOCHONDRIAL-RELATED"/>
    <property type="match status" value="1"/>
</dbReference>
<comment type="subunit">
    <text evidence="4">Acetyl-CoA carboxylase is a heterohexamer of biotin carboxyl carrier protein, biotin carboxylase and the two subunits of carboxyl transferase in a 2:2 complex.</text>
</comment>
<evidence type="ECO:0000256" key="12">
    <source>
        <dbReference type="ARBA" id="ARBA00048600"/>
    </source>
</evidence>
<dbReference type="FunFam" id="3.40.50.20:FF:000010">
    <property type="entry name" value="Propionyl-CoA carboxylase subunit alpha"/>
    <property type="match status" value="1"/>
</dbReference>
<evidence type="ECO:0000256" key="7">
    <source>
        <dbReference type="ARBA" id="ARBA00022741"/>
    </source>
</evidence>
<dbReference type="GO" id="GO:0005524">
    <property type="term" value="F:ATP binding"/>
    <property type="evidence" value="ECO:0007669"/>
    <property type="project" value="UniProtKB-UniRule"/>
</dbReference>
<organism evidence="17 18">
    <name type="scientific">Pseudomonas palleroniana</name>
    <dbReference type="NCBI Taxonomy" id="191390"/>
    <lineage>
        <taxon>Bacteria</taxon>
        <taxon>Pseudomonadati</taxon>
        <taxon>Pseudomonadota</taxon>
        <taxon>Gammaproteobacteria</taxon>
        <taxon>Pseudomonadales</taxon>
        <taxon>Pseudomonadaceae</taxon>
        <taxon>Pseudomonas</taxon>
    </lineage>
</organism>
<comment type="function">
    <text evidence="2">This protein is a component of the acetyl coenzyme A carboxylase complex; first, biotin carboxylase catalyzes the carboxylation of the carrier protein and then the transcarboxylase transfers the carboxyl group to form malonyl-CoA.</text>
</comment>
<dbReference type="Pfam" id="PF00289">
    <property type="entry name" value="Biotin_carb_N"/>
    <property type="match status" value="1"/>
</dbReference>
<comment type="catalytic activity">
    <reaction evidence="12">
        <text>N(6)-biotinyl-L-lysyl-[protein] + hydrogencarbonate + ATP = N(6)-carboxybiotinyl-L-lysyl-[protein] + ADP + phosphate + H(+)</text>
        <dbReference type="Rhea" id="RHEA:13501"/>
        <dbReference type="Rhea" id="RHEA-COMP:10505"/>
        <dbReference type="Rhea" id="RHEA-COMP:10506"/>
        <dbReference type="ChEBI" id="CHEBI:15378"/>
        <dbReference type="ChEBI" id="CHEBI:17544"/>
        <dbReference type="ChEBI" id="CHEBI:30616"/>
        <dbReference type="ChEBI" id="CHEBI:43474"/>
        <dbReference type="ChEBI" id="CHEBI:83144"/>
        <dbReference type="ChEBI" id="CHEBI:83145"/>
        <dbReference type="ChEBI" id="CHEBI:456216"/>
        <dbReference type="EC" id="6.3.4.14"/>
    </reaction>
</comment>
<dbReference type="Gene3D" id="2.40.50.100">
    <property type="match status" value="1"/>
</dbReference>
<evidence type="ECO:0000256" key="10">
    <source>
        <dbReference type="ARBA" id="ARBA00023267"/>
    </source>
</evidence>
<dbReference type="GO" id="GO:0004075">
    <property type="term" value="F:biotin carboxylase activity"/>
    <property type="evidence" value="ECO:0007669"/>
    <property type="project" value="UniProtKB-EC"/>
</dbReference>
<dbReference type="InterPro" id="IPR005481">
    <property type="entry name" value="BC-like_N"/>
</dbReference>
<evidence type="ECO:0000313" key="18">
    <source>
        <dbReference type="Proteomes" id="UP000067111"/>
    </source>
</evidence>
<comment type="pathway">
    <text evidence="3">Lipid metabolism; malonyl-CoA biosynthesis; malonyl-CoA from acetyl-CoA: step 1/1.</text>
</comment>
<accession>A0A109FNX5</accession>
<dbReference type="PROSITE" id="PS00866">
    <property type="entry name" value="CPSASE_1"/>
    <property type="match status" value="1"/>
</dbReference>
<evidence type="ECO:0000256" key="3">
    <source>
        <dbReference type="ARBA" id="ARBA00004956"/>
    </source>
</evidence>
<evidence type="ECO:0000256" key="8">
    <source>
        <dbReference type="ARBA" id="ARBA00022840"/>
    </source>
</evidence>
<evidence type="ECO:0000259" key="14">
    <source>
        <dbReference type="PROSITE" id="PS50968"/>
    </source>
</evidence>
<comment type="cofactor">
    <cofactor evidence="1">
        <name>biotin</name>
        <dbReference type="ChEBI" id="CHEBI:57586"/>
    </cofactor>
</comment>
<proteinExistence type="predicted"/>
<evidence type="ECO:0000256" key="13">
    <source>
        <dbReference type="PROSITE-ProRule" id="PRU00409"/>
    </source>
</evidence>
<dbReference type="PROSITE" id="PS50979">
    <property type="entry name" value="BC"/>
    <property type="match status" value="1"/>
</dbReference>
<evidence type="ECO:0000256" key="5">
    <source>
        <dbReference type="ARBA" id="ARBA00017242"/>
    </source>
</evidence>
<evidence type="ECO:0000313" key="17">
    <source>
        <dbReference type="EMBL" id="KWU48090.1"/>
    </source>
</evidence>
<dbReference type="SUPFAM" id="SSF52440">
    <property type="entry name" value="PreATP-grasp domain"/>
    <property type="match status" value="1"/>
</dbReference>
<dbReference type="SMART" id="SM00878">
    <property type="entry name" value="Biotin_carb_C"/>
    <property type="match status" value="1"/>
</dbReference>
<dbReference type="InterPro" id="IPR011764">
    <property type="entry name" value="Biotin_carboxylation_dom"/>
</dbReference>
<gene>
    <name evidence="17" type="ORF">AWV77_24380</name>
</gene>
<dbReference type="Pfam" id="PF00364">
    <property type="entry name" value="Biotin_lipoyl"/>
    <property type="match status" value="1"/>
</dbReference>
<dbReference type="Pfam" id="PF02786">
    <property type="entry name" value="CPSase_L_D2"/>
    <property type="match status" value="1"/>
</dbReference>